<dbReference type="EMBL" id="JACBXQ010000001">
    <property type="protein sequence ID" value="MBG9985391.1"/>
    <property type="molecule type" value="Genomic_DNA"/>
</dbReference>
<dbReference type="SUPFAM" id="SSF51726">
    <property type="entry name" value="UROD/MetE-like"/>
    <property type="match status" value="1"/>
</dbReference>
<dbReference type="PANTHER" id="PTHR47099:SF1">
    <property type="entry name" value="METHYLCOBAMIDE:COM METHYLTRANSFERASE MTBA"/>
    <property type="match status" value="1"/>
</dbReference>
<dbReference type="RefSeq" id="WP_197113534.1">
    <property type="nucleotide sequence ID" value="NZ_JACBXQ010000001.1"/>
</dbReference>
<evidence type="ECO:0000259" key="1">
    <source>
        <dbReference type="Pfam" id="PF01208"/>
    </source>
</evidence>
<sequence>MTPKERKKAIRQGKDVDRQPITLFHPDFAAKVLGMTVHESTFQAENLAKREINMYSTFGVDEVQVMYTGMPKYTSSLIHDFSDVSKLDPFNYSFEKDRRQKINYEAIERIQAAIGQEITITYGVSGPITLAGGLMGHELLLRGLRKEKEIIHQLLRFTTDFLKSMAENFKELELNFCIFDPVASGSLISPKQYSEFAHPYLKEVIADFHHYSEEVSLHICGNTTKILPKIAETGADYFSLDQVVDIAMAKELIGDKIGLMGNINPTQVLMQGSPDMVYNEVDLAYKKGHDCPKGFIIRSGCGVPYDTPVENVQAYIEAASELGNR</sequence>
<dbReference type="InterPro" id="IPR000257">
    <property type="entry name" value="Uroporphyrinogen_deCOase"/>
</dbReference>
<proteinExistence type="predicted"/>
<reference evidence="2 3" key="1">
    <citation type="submission" date="2020-07" db="EMBL/GenBank/DDBJ databases">
        <title>Facklamia lactis sp. nov., isolated from raw milk.</title>
        <authorList>
            <person name="Doll E.V."/>
            <person name="Huptas C."/>
            <person name="Staib L."/>
            <person name="Wenning M."/>
            <person name="Scherer S."/>
        </authorList>
    </citation>
    <scope>NUCLEOTIDE SEQUENCE [LARGE SCALE GENOMIC DNA]</scope>
    <source>
        <strain evidence="2 3">DSM 111018</strain>
    </source>
</reference>
<dbReference type="Proteomes" id="UP000721415">
    <property type="component" value="Unassembled WGS sequence"/>
</dbReference>
<organism evidence="2 3">
    <name type="scientific">Facklamia lactis</name>
    <dbReference type="NCBI Taxonomy" id="2749967"/>
    <lineage>
        <taxon>Bacteria</taxon>
        <taxon>Bacillati</taxon>
        <taxon>Bacillota</taxon>
        <taxon>Bacilli</taxon>
        <taxon>Lactobacillales</taxon>
        <taxon>Aerococcaceae</taxon>
        <taxon>Facklamia</taxon>
    </lineage>
</organism>
<comment type="caution">
    <text evidence="2">The sequence shown here is derived from an EMBL/GenBank/DDBJ whole genome shotgun (WGS) entry which is preliminary data.</text>
</comment>
<dbReference type="InterPro" id="IPR052024">
    <property type="entry name" value="Methanogen_methyltrans"/>
</dbReference>
<dbReference type="Gene3D" id="3.20.20.210">
    <property type="match status" value="1"/>
</dbReference>
<accession>A0ABS0LMK3</accession>
<dbReference type="CDD" id="cd03465">
    <property type="entry name" value="URO-D_like"/>
    <property type="match status" value="1"/>
</dbReference>
<name>A0ABS0LMK3_9LACT</name>
<evidence type="ECO:0000313" key="3">
    <source>
        <dbReference type="Proteomes" id="UP000721415"/>
    </source>
</evidence>
<feature type="domain" description="Uroporphyrinogen decarboxylase (URO-D)" evidence="1">
    <location>
        <begin position="67"/>
        <end position="321"/>
    </location>
</feature>
<dbReference type="PANTHER" id="PTHR47099">
    <property type="entry name" value="METHYLCOBAMIDE:COM METHYLTRANSFERASE MTBA"/>
    <property type="match status" value="1"/>
</dbReference>
<evidence type="ECO:0000313" key="2">
    <source>
        <dbReference type="EMBL" id="MBG9985391.1"/>
    </source>
</evidence>
<dbReference type="Pfam" id="PF01208">
    <property type="entry name" value="URO-D"/>
    <property type="match status" value="1"/>
</dbReference>
<gene>
    <name evidence="2" type="ORF">HZY91_00615</name>
</gene>
<keyword evidence="3" id="KW-1185">Reference proteome</keyword>
<dbReference type="InterPro" id="IPR038071">
    <property type="entry name" value="UROD/MetE-like_sf"/>
</dbReference>
<protein>
    <submittedName>
        <fullName evidence="2">Uroporphyrinogen decarboxylase family protein</fullName>
    </submittedName>
</protein>